<evidence type="ECO:0000313" key="2">
    <source>
        <dbReference type="Proteomes" id="UP000029736"/>
    </source>
</evidence>
<keyword evidence="2" id="KW-1185">Reference proteome</keyword>
<dbReference type="STRING" id="1524460.IX84_11300"/>
<comment type="caution">
    <text evidence="1">The sequence shown here is derived from an EMBL/GenBank/DDBJ whole genome shotgun (WGS) entry which is preliminary data.</text>
</comment>
<gene>
    <name evidence="1" type="ORF">IX84_11300</name>
</gene>
<name>A0A098S8T1_9BACT</name>
<dbReference type="Proteomes" id="UP000029736">
    <property type="component" value="Unassembled WGS sequence"/>
</dbReference>
<reference evidence="1 2" key="1">
    <citation type="journal article" date="2014" name="Int. J. Syst. Evol. Microbiol.">
        <title>Phaeodactylibacter xiamenensis gen. nov., sp. nov., a member of the family Saprospiraceae isolated from the marine alga Phaeodactylum tricornutum.</title>
        <authorList>
            <person name="Chen Z.Jr."/>
            <person name="Lei X."/>
            <person name="Lai Q."/>
            <person name="Li Y."/>
            <person name="Zhang B."/>
            <person name="Zhang J."/>
            <person name="Zhang H."/>
            <person name="Yang L."/>
            <person name="Zheng W."/>
            <person name="Tian Y."/>
            <person name="Yu Z."/>
            <person name="Xu H.Jr."/>
            <person name="Zheng T."/>
        </authorList>
    </citation>
    <scope>NUCLEOTIDE SEQUENCE [LARGE SCALE GENOMIC DNA]</scope>
    <source>
        <strain evidence="1 2">KD52</strain>
    </source>
</reference>
<accession>A0A098S8T1</accession>
<dbReference type="EMBL" id="JPOS01000025">
    <property type="protein sequence ID" value="KGE88068.1"/>
    <property type="molecule type" value="Genomic_DNA"/>
</dbReference>
<proteinExistence type="predicted"/>
<dbReference type="AlphaFoldDB" id="A0A098S8T1"/>
<organism evidence="1 2">
    <name type="scientific">Phaeodactylibacter xiamenensis</name>
    <dbReference type="NCBI Taxonomy" id="1524460"/>
    <lineage>
        <taxon>Bacteria</taxon>
        <taxon>Pseudomonadati</taxon>
        <taxon>Bacteroidota</taxon>
        <taxon>Saprospiria</taxon>
        <taxon>Saprospirales</taxon>
        <taxon>Haliscomenobacteraceae</taxon>
        <taxon>Phaeodactylibacter</taxon>
    </lineage>
</organism>
<sequence>MAKSYLEIVETARSKMKGVPKPSPVVPASPFIGKPASRWMEEAAQSPVPKMLFDQFWFEGELCVEFPQKTRQVA</sequence>
<protein>
    <submittedName>
        <fullName evidence="1">Uncharacterized protein</fullName>
    </submittedName>
</protein>
<dbReference type="RefSeq" id="WP_044220058.1">
    <property type="nucleotide sequence ID" value="NZ_JBKAGJ010000045.1"/>
</dbReference>
<evidence type="ECO:0000313" key="1">
    <source>
        <dbReference type="EMBL" id="KGE88068.1"/>
    </source>
</evidence>